<dbReference type="AlphaFoldDB" id="A0A6F8YTT6"/>
<accession>A0A6F8YTT6</accession>
<dbReference type="InterPro" id="IPR025110">
    <property type="entry name" value="AMP-bd_C"/>
</dbReference>
<dbReference type="InterPro" id="IPR045851">
    <property type="entry name" value="AMP-bd_C_sf"/>
</dbReference>
<organism evidence="2 3">
    <name type="scientific">Phytohabitans suffuscus</name>
    <dbReference type="NCBI Taxonomy" id="624315"/>
    <lineage>
        <taxon>Bacteria</taxon>
        <taxon>Bacillati</taxon>
        <taxon>Actinomycetota</taxon>
        <taxon>Actinomycetes</taxon>
        <taxon>Micromonosporales</taxon>
        <taxon>Micromonosporaceae</taxon>
    </lineage>
</organism>
<name>A0A6F8YTT6_9ACTN</name>
<protein>
    <recommendedName>
        <fullName evidence="1">AMP-binding enzyme C-terminal domain-containing protein</fullName>
    </recommendedName>
</protein>
<dbReference type="KEGG" id="psuu:Psuf_067060"/>
<feature type="domain" description="AMP-binding enzyme C-terminal" evidence="1">
    <location>
        <begin position="1"/>
        <end position="47"/>
    </location>
</feature>
<dbReference type="Proteomes" id="UP000503011">
    <property type="component" value="Chromosome"/>
</dbReference>
<dbReference type="SUPFAM" id="SSF56801">
    <property type="entry name" value="Acetyl-CoA synthetase-like"/>
    <property type="match status" value="1"/>
</dbReference>
<dbReference type="Pfam" id="PF13193">
    <property type="entry name" value="AMP-binding_C"/>
    <property type="match status" value="1"/>
</dbReference>
<evidence type="ECO:0000313" key="3">
    <source>
        <dbReference type="Proteomes" id="UP000503011"/>
    </source>
</evidence>
<reference evidence="2 3" key="1">
    <citation type="submission" date="2020-03" db="EMBL/GenBank/DDBJ databases">
        <title>Whole genome shotgun sequence of Phytohabitans suffuscus NBRC 105367.</title>
        <authorList>
            <person name="Komaki H."/>
            <person name="Tamura T."/>
        </authorList>
    </citation>
    <scope>NUCLEOTIDE SEQUENCE [LARGE SCALE GENOMIC DNA]</scope>
    <source>
        <strain evidence="2 3">NBRC 105367</strain>
    </source>
</reference>
<sequence>MAYIVRRADTEPTAREIFEFLIDRVPHYMVPRYIEFVPELPRTPTEKIRKAELRGRGVTDATWDSRAEGLAVKAERIGDG</sequence>
<evidence type="ECO:0000259" key="1">
    <source>
        <dbReference type="Pfam" id="PF13193"/>
    </source>
</evidence>
<evidence type="ECO:0000313" key="2">
    <source>
        <dbReference type="EMBL" id="BCB89393.1"/>
    </source>
</evidence>
<proteinExistence type="predicted"/>
<gene>
    <name evidence="2" type="ORF">Psuf_067060</name>
</gene>
<keyword evidence="3" id="KW-1185">Reference proteome</keyword>
<dbReference type="Gene3D" id="3.30.300.30">
    <property type="match status" value="1"/>
</dbReference>
<dbReference type="EMBL" id="AP022871">
    <property type="protein sequence ID" value="BCB89393.1"/>
    <property type="molecule type" value="Genomic_DNA"/>
</dbReference>
<reference evidence="2 3" key="2">
    <citation type="submission" date="2020-03" db="EMBL/GenBank/DDBJ databases">
        <authorList>
            <person name="Ichikawa N."/>
            <person name="Kimura A."/>
            <person name="Kitahashi Y."/>
            <person name="Uohara A."/>
        </authorList>
    </citation>
    <scope>NUCLEOTIDE SEQUENCE [LARGE SCALE GENOMIC DNA]</scope>
    <source>
        <strain evidence="2 3">NBRC 105367</strain>
    </source>
</reference>